<dbReference type="GO" id="GO:0008233">
    <property type="term" value="F:peptidase activity"/>
    <property type="evidence" value="ECO:0007669"/>
    <property type="project" value="UniProtKB-KW"/>
</dbReference>
<dbReference type="Pfam" id="PF12221">
    <property type="entry name" value="HflK_N"/>
    <property type="match status" value="1"/>
</dbReference>
<dbReference type="PANTHER" id="PTHR43327">
    <property type="entry name" value="STOMATIN-LIKE PROTEIN 2, MITOCHONDRIAL"/>
    <property type="match status" value="1"/>
</dbReference>
<comment type="similarity">
    <text evidence="2 6">Belongs to the band 7/mec-2 family. HflK subfamily.</text>
</comment>
<evidence type="ECO:0000256" key="4">
    <source>
        <dbReference type="ARBA" id="ARBA00022989"/>
    </source>
</evidence>
<dbReference type="AlphaFoldDB" id="A0A6N0HP15"/>
<evidence type="ECO:0000313" key="9">
    <source>
        <dbReference type="EMBL" id="QKQ24040.1"/>
    </source>
</evidence>
<dbReference type="Pfam" id="PF01145">
    <property type="entry name" value="Band_7"/>
    <property type="match status" value="1"/>
</dbReference>
<keyword evidence="5 6" id="KW-0472">Membrane</keyword>
<dbReference type="CDD" id="cd03404">
    <property type="entry name" value="SPFH_HflK"/>
    <property type="match status" value="1"/>
</dbReference>
<gene>
    <name evidence="9" type="primary">hflK</name>
    <name evidence="9" type="ORF">HUE58_02435</name>
</gene>
<name>A0A6N0HP15_9GAMM</name>
<dbReference type="Proteomes" id="UP000509429">
    <property type="component" value="Chromosome"/>
</dbReference>
<dbReference type="Gene3D" id="3.30.479.30">
    <property type="entry name" value="Band 7 domain"/>
    <property type="match status" value="1"/>
</dbReference>
<accession>A0A6N0HP15</accession>
<dbReference type="GO" id="GO:0006508">
    <property type="term" value="P:proteolysis"/>
    <property type="evidence" value="ECO:0007669"/>
    <property type="project" value="UniProtKB-KW"/>
</dbReference>
<feature type="region of interest" description="Disordered" evidence="7">
    <location>
        <begin position="367"/>
        <end position="389"/>
    </location>
</feature>
<feature type="transmembrane region" description="Helical" evidence="6">
    <location>
        <begin position="59"/>
        <end position="76"/>
    </location>
</feature>
<dbReference type="InterPro" id="IPR036013">
    <property type="entry name" value="Band_7/SPFH_dom_sf"/>
</dbReference>
<evidence type="ECO:0000256" key="2">
    <source>
        <dbReference type="ARBA" id="ARBA00006971"/>
    </source>
</evidence>
<organism evidence="9 10">
    <name type="scientific">Candidatus Ruthia endofausta</name>
    <dbReference type="NCBI Taxonomy" id="2738852"/>
    <lineage>
        <taxon>Bacteria</taxon>
        <taxon>Pseudomonadati</taxon>
        <taxon>Pseudomonadota</taxon>
        <taxon>Gammaproteobacteria</taxon>
        <taxon>Candidatus Pseudothioglobaceae</taxon>
        <taxon>Candidatus Ruthturnera</taxon>
    </lineage>
</organism>
<dbReference type="RefSeq" id="WP_174605479.1">
    <property type="nucleotide sequence ID" value="NZ_CP054490.1"/>
</dbReference>
<dbReference type="InterPro" id="IPR010201">
    <property type="entry name" value="HflK"/>
</dbReference>
<dbReference type="EMBL" id="CP054490">
    <property type="protein sequence ID" value="QKQ24040.1"/>
    <property type="molecule type" value="Genomic_DNA"/>
</dbReference>
<feature type="compositionally biased region" description="Polar residues" evidence="7">
    <location>
        <begin position="367"/>
        <end position="377"/>
    </location>
</feature>
<evidence type="ECO:0000256" key="5">
    <source>
        <dbReference type="ARBA" id="ARBA00023136"/>
    </source>
</evidence>
<comment type="subunit">
    <text evidence="6">HflC and HflK may interact to form a multimeric complex.</text>
</comment>
<dbReference type="KEGG" id="reo:HUE58_02435"/>
<keyword evidence="4 6" id="KW-1133">Transmembrane helix</keyword>
<evidence type="ECO:0000259" key="8">
    <source>
        <dbReference type="SMART" id="SM00244"/>
    </source>
</evidence>
<dbReference type="InterPro" id="IPR001107">
    <property type="entry name" value="Band_7"/>
</dbReference>
<dbReference type="GO" id="GO:0016020">
    <property type="term" value="C:membrane"/>
    <property type="evidence" value="ECO:0007669"/>
    <property type="project" value="UniProtKB-SubCell"/>
</dbReference>
<protein>
    <recommendedName>
        <fullName evidence="6">Protein HflK</fullName>
    </recommendedName>
</protein>
<dbReference type="NCBIfam" id="TIGR01933">
    <property type="entry name" value="hflK"/>
    <property type="match status" value="1"/>
</dbReference>
<evidence type="ECO:0000256" key="3">
    <source>
        <dbReference type="ARBA" id="ARBA00022692"/>
    </source>
</evidence>
<evidence type="ECO:0000256" key="1">
    <source>
        <dbReference type="ARBA" id="ARBA00004167"/>
    </source>
</evidence>
<keyword evidence="9" id="KW-0378">Hydrolase</keyword>
<keyword evidence="3 6" id="KW-0812">Transmembrane</keyword>
<reference evidence="9 10" key="1">
    <citation type="submission" date="2020-05" db="EMBL/GenBank/DDBJ databases">
        <title>Horizontal transmission and recombination maintain forever young bacterial symbiont genomes.</title>
        <authorList>
            <person name="Russell S.L."/>
            <person name="Pepper-Tunick E."/>
            <person name="Svedberg J."/>
            <person name="Byrne A."/>
            <person name="Ruelas Castillo J."/>
            <person name="Vollmers C."/>
            <person name="Beinart R.A."/>
            <person name="Corbett-Detig R."/>
        </authorList>
    </citation>
    <scope>NUCLEOTIDE SEQUENCE [LARGE SCALE GENOMIC DNA]</scope>
    <source>
        <strain evidence="9">JDF_Ridge</strain>
    </source>
</reference>
<sequence>MAWNDNKNKNPWAGSNQTPPELEEVIKDFKNKFNGFFSNKKSSGAGGASKTLSSSGFKYIFILVLLVWLLSGIYIIDPAEKGVVLRFGAFQEETSQGPHWHIPYPIETLNRINVEQIRTVEIGYRNVINGNRRFGGNISSESLMLTKDENMIEAKFAIQYKINDVQAYLFNVVNPDTTLRHVAESAIRQVVGQNTMDYILTEGRVSIADDIKEKSQSLLNRYKTGLLITTVNMQDAQPPEEVQSAFSDAVKAREDKQRLINEAQTYANDILPKSRGKAARMLEESKAYKSKVVSKSEGEASRFKQILAEYEKAPKVTRERLYRETMENVLASTSKVVVDSKANSMMYLPIDKLINARQANTQVFAKESSTQQNNQGGNIRDIFRNRGGR</sequence>
<evidence type="ECO:0000256" key="6">
    <source>
        <dbReference type="RuleBase" id="RU364113"/>
    </source>
</evidence>
<proteinExistence type="inferred from homology"/>
<evidence type="ECO:0000313" key="10">
    <source>
        <dbReference type="Proteomes" id="UP000509429"/>
    </source>
</evidence>
<keyword evidence="10" id="KW-1185">Reference proteome</keyword>
<comment type="subcellular location">
    <subcellularLocation>
        <location evidence="1">Membrane</location>
        <topology evidence="1">Single-pass membrane protein</topology>
    </subcellularLocation>
</comment>
<dbReference type="SUPFAM" id="SSF117892">
    <property type="entry name" value="Band 7/SPFH domain"/>
    <property type="match status" value="1"/>
</dbReference>
<evidence type="ECO:0000256" key="7">
    <source>
        <dbReference type="SAM" id="MobiDB-lite"/>
    </source>
</evidence>
<keyword evidence="9" id="KW-0645">Protease</keyword>
<dbReference type="InterPro" id="IPR020980">
    <property type="entry name" value="Membrane_HflK_N"/>
</dbReference>
<dbReference type="PANTHER" id="PTHR43327:SF2">
    <property type="entry name" value="MODULATOR OF FTSH PROTEASE HFLK"/>
    <property type="match status" value="1"/>
</dbReference>
<dbReference type="InterPro" id="IPR050710">
    <property type="entry name" value="Band7/mec-2_domain"/>
</dbReference>
<feature type="domain" description="Band 7" evidence="8">
    <location>
        <begin position="71"/>
        <end position="250"/>
    </location>
</feature>
<comment type="function">
    <text evidence="6">HflC and HflK could encode or regulate a protease.</text>
</comment>
<dbReference type="SMART" id="SM00244">
    <property type="entry name" value="PHB"/>
    <property type="match status" value="1"/>
</dbReference>